<gene>
    <name evidence="1" type="ORF">FRACYDRAFT_265896</name>
</gene>
<evidence type="ECO:0000313" key="2">
    <source>
        <dbReference type="Proteomes" id="UP000095751"/>
    </source>
</evidence>
<sequence length="414" mass="48184">MNDGNIEVEANQIARRVARQQQPQNLRKKVILILERSYDKFPTQNRNKIDELVEIFLDHLCDDVHKLLCDQNPDPEQYRGLDNNRDTEEEVETAIRFFPHVLSRKEDDDSEDDDESSYPIQNLSWFLPDAFHCNPKAAYFIPLLARLAIEFGLFEEQHRAGLLIEDMNGNNVLQYLTYSSNHFADTEHQQIVDRCFLEVLKRLRKMGLLKKEDIQQYDLLHFPESGYYLRFNYLVDWDPTALLRGENSNGNLPLHPYAPREESSIPDSTIEDFQLVYKAGIRYFPEKEGICILFQKDNDGDTPFSDACKLLGRDKTMKVVERTLAENSDNKYVTSNVLLLAAIDDNIHLDGLYFFIRREPDLLLKLLSMESTDNKNKNDDDNPTFNSNSNSIGIINDYASIATVDFRDKKRKRK</sequence>
<evidence type="ECO:0000313" key="1">
    <source>
        <dbReference type="EMBL" id="OEU06423.1"/>
    </source>
</evidence>
<keyword evidence="2" id="KW-1185">Reference proteome</keyword>
<dbReference type="KEGG" id="fcy:FRACYDRAFT_265896"/>
<name>A0A1E7ELI4_9STRA</name>
<protein>
    <submittedName>
        <fullName evidence="1">Uncharacterized protein</fullName>
    </submittedName>
</protein>
<dbReference type="AlphaFoldDB" id="A0A1E7ELI4"/>
<dbReference type="InParanoid" id="A0A1E7ELI4"/>
<organism evidence="1 2">
    <name type="scientific">Fragilariopsis cylindrus CCMP1102</name>
    <dbReference type="NCBI Taxonomy" id="635003"/>
    <lineage>
        <taxon>Eukaryota</taxon>
        <taxon>Sar</taxon>
        <taxon>Stramenopiles</taxon>
        <taxon>Ochrophyta</taxon>
        <taxon>Bacillariophyta</taxon>
        <taxon>Bacillariophyceae</taxon>
        <taxon>Bacillariophycidae</taxon>
        <taxon>Bacillariales</taxon>
        <taxon>Bacillariaceae</taxon>
        <taxon>Fragilariopsis</taxon>
    </lineage>
</organism>
<proteinExistence type="predicted"/>
<accession>A0A1E7ELI4</accession>
<dbReference type="Proteomes" id="UP000095751">
    <property type="component" value="Unassembled WGS sequence"/>
</dbReference>
<dbReference type="EMBL" id="KV784409">
    <property type="protein sequence ID" value="OEU06423.1"/>
    <property type="molecule type" value="Genomic_DNA"/>
</dbReference>
<reference evidence="1 2" key="1">
    <citation type="submission" date="2016-09" db="EMBL/GenBank/DDBJ databases">
        <title>Extensive genetic diversity and differential bi-allelic expression allows diatom success in the polar Southern Ocean.</title>
        <authorList>
            <consortium name="DOE Joint Genome Institute"/>
            <person name="Mock T."/>
            <person name="Otillar R.P."/>
            <person name="Strauss J."/>
            <person name="Dupont C."/>
            <person name="Frickenhaus S."/>
            <person name="Maumus F."/>
            <person name="Mcmullan M."/>
            <person name="Sanges R."/>
            <person name="Schmutz J."/>
            <person name="Toseland A."/>
            <person name="Valas R."/>
            <person name="Veluchamy A."/>
            <person name="Ward B.J."/>
            <person name="Allen A."/>
            <person name="Barry K."/>
            <person name="Falciatore A."/>
            <person name="Ferrante M."/>
            <person name="Fortunato A.E."/>
            <person name="Gloeckner G."/>
            <person name="Gruber A."/>
            <person name="Hipkin R."/>
            <person name="Janech M."/>
            <person name="Kroth P."/>
            <person name="Leese F."/>
            <person name="Lindquist E."/>
            <person name="Lyon B.R."/>
            <person name="Martin J."/>
            <person name="Mayer C."/>
            <person name="Parker M."/>
            <person name="Quesneville H."/>
            <person name="Raymond J."/>
            <person name="Uhlig C."/>
            <person name="Valentin K.U."/>
            <person name="Worden A.Z."/>
            <person name="Armbrust E.V."/>
            <person name="Bowler C."/>
            <person name="Green B."/>
            <person name="Moulton V."/>
            <person name="Van Oosterhout C."/>
            <person name="Grigoriev I."/>
        </authorList>
    </citation>
    <scope>NUCLEOTIDE SEQUENCE [LARGE SCALE GENOMIC DNA]</scope>
    <source>
        <strain evidence="1 2">CCMP1102</strain>
    </source>
</reference>